<proteinExistence type="predicted"/>
<name>A0ABP2DQU1_9CORY</name>
<accession>A0ABP2DQU1</accession>
<dbReference type="Proteomes" id="UP000006237">
    <property type="component" value="Unassembled WGS sequence"/>
</dbReference>
<evidence type="ECO:0000256" key="1">
    <source>
        <dbReference type="SAM" id="MobiDB-lite"/>
    </source>
</evidence>
<evidence type="ECO:0000313" key="4">
    <source>
        <dbReference type="Proteomes" id="UP000006237"/>
    </source>
</evidence>
<evidence type="ECO:0000313" key="3">
    <source>
        <dbReference type="EMBL" id="EEI62381.1"/>
    </source>
</evidence>
<comment type="caution">
    <text evidence="3">The sequence shown here is derived from an EMBL/GenBank/DDBJ whole genome shotgun (WGS) entry which is preliminary data.</text>
</comment>
<dbReference type="Pfam" id="PF09250">
    <property type="entry name" value="Prim-Pol"/>
    <property type="match status" value="1"/>
</dbReference>
<gene>
    <name evidence="3" type="ORF">HMPREF0293_2102</name>
</gene>
<feature type="domain" description="DNA primase/polymerase bifunctional N-terminal" evidence="2">
    <location>
        <begin position="5"/>
        <end position="157"/>
    </location>
</feature>
<dbReference type="SUPFAM" id="SSF56747">
    <property type="entry name" value="Prim-pol domain"/>
    <property type="match status" value="1"/>
</dbReference>
<protein>
    <submittedName>
        <fullName evidence="3">Bifunctional DNA primase/polymerase domain protein</fullName>
    </submittedName>
</protein>
<dbReference type="SMART" id="SM00943">
    <property type="entry name" value="Prim-Pol"/>
    <property type="match status" value="1"/>
</dbReference>
<keyword evidence="4" id="KW-1185">Reference proteome</keyword>
<sequence>MGLQALGYSEWGLEVVPLNGKKPFSKPGLYAATTDPNQIIKWWTERPHANIGLRVPAGCLVVDVDPRNGGIADYRRLFPNGSCPYTARTITGSGGLHLYFTLPYSGETNAHFGKGIDLQGRKRLTVLPPSIHPKTHRAYKWWPFLPPEQWAPLPEWCLPHVYKVPDTKPKVPEHIRRHYMKQSKDPGAGLIRTVVEAQEGNRNHALNWAAWTAAKDGLDIKQELINAAITAGLPEVEATSTATSGTRAGERARGNGEVA</sequence>
<evidence type="ECO:0000259" key="2">
    <source>
        <dbReference type="SMART" id="SM00943"/>
    </source>
</evidence>
<feature type="region of interest" description="Disordered" evidence="1">
    <location>
        <begin position="237"/>
        <end position="259"/>
    </location>
</feature>
<dbReference type="InterPro" id="IPR015330">
    <property type="entry name" value="DNA_primase/pol_bifunc_N"/>
</dbReference>
<feature type="compositionally biased region" description="Low complexity" evidence="1">
    <location>
        <begin position="238"/>
        <end position="247"/>
    </location>
</feature>
<organism evidence="3 4">
    <name type="scientific">Corynebacterium glucuronolyticum ATCC 51866</name>
    <dbReference type="NCBI Taxonomy" id="548478"/>
    <lineage>
        <taxon>Bacteria</taxon>
        <taxon>Bacillati</taxon>
        <taxon>Actinomycetota</taxon>
        <taxon>Actinomycetes</taxon>
        <taxon>Mycobacteriales</taxon>
        <taxon>Corynebacteriaceae</taxon>
        <taxon>Corynebacterium</taxon>
    </lineage>
</organism>
<dbReference type="EMBL" id="ACHF01000109">
    <property type="protein sequence ID" value="EEI62381.1"/>
    <property type="molecule type" value="Genomic_DNA"/>
</dbReference>
<feature type="compositionally biased region" description="Basic and acidic residues" evidence="1">
    <location>
        <begin position="248"/>
        <end position="259"/>
    </location>
</feature>
<dbReference type="CDD" id="cd04859">
    <property type="entry name" value="Prim_Pol"/>
    <property type="match status" value="1"/>
</dbReference>
<reference evidence="3 4" key="1">
    <citation type="submission" date="2009-01" db="EMBL/GenBank/DDBJ databases">
        <authorList>
            <person name="Qin X."/>
            <person name="Bachman B."/>
            <person name="Battles P."/>
            <person name="Bell A."/>
            <person name="Bess C."/>
            <person name="Bickham C."/>
            <person name="Chaboub L."/>
            <person name="Chen D."/>
            <person name="Coyle M."/>
            <person name="Deiros D.R."/>
            <person name="Dinh H."/>
            <person name="Forbes L."/>
            <person name="Fowler G."/>
            <person name="Francisco L."/>
            <person name="Fu Q."/>
            <person name="Gubbala S."/>
            <person name="Hale W."/>
            <person name="Han Y."/>
            <person name="Hemphill L."/>
            <person name="Highlander S.K."/>
            <person name="Hirani K."/>
            <person name="Hogues M."/>
            <person name="Jackson L."/>
            <person name="Jakkamsetti A."/>
            <person name="Javaid M."/>
            <person name="Jiang H."/>
            <person name="Korchina V."/>
            <person name="Kovar C."/>
            <person name="Lara F."/>
            <person name="Lee S."/>
            <person name="Mata R."/>
            <person name="Mathew T."/>
            <person name="Moen C."/>
            <person name="Morales K."/>
            <person name="Munidasa M."/>
            <person name="Nazareth L."/>
            <person name="Ngo R."/>
            <person name="Nguyen L."/>
            <person name="Okwuonu G."/>
            <person name="Ongeri F."/>
            <person name="Patil S."/>
            <person name="Petrosino J."/>
            <person name="Pham C."/>
            <person name="Pham P."/>
            <person name="Pu L.-L."/>
            <person name="Puazo M."/>
            <person name="Raj R."/>
            <person name="Reid J."/>
            <person name="Rouhana J."/>
            <person name="Saada N."/>
            <person name="Shang Y."/>
            <person name="Simmons D."/>
            <person name="Thornton R."/>
            <person name="Warren J."/>
            <person name="Weissenberger G."/>
            <person name="Zhang J."/>
            <person name="Zhang L."/>
            <person name="Zhou C."/>
            <person name="Zhu D."/>
            <person name="Muzny D."/>
            <person name="Worley K."/>
            <person name="Gibbs R."/>
        </authorList>
    </citation>
    <scope>NUCLEOTIDE SEQUENCE [LARGE SCALE GENOMIC DNA]</scope>
    <source>
        <strain evidence="3 4">ATCC 51866</strain>
    </source>
</reference>